<dbReference type="PIRSF" id="PIRSF018266">
    <property type="entry name" value="FecR"/>
    <property type="match status" value="1"/>
</dbReference>
<dbReference type="PANTHER" id="PTHR30273:SF2">
    <property type="entry name" value="PROTEIN FECR"/>
    <property type="match status" value="1"/>
</dbReference>
<evidence type="ECO:0000259" key="2">
    <source>
        <dbReference type="Pfam" id="PF04773"/>
    </source>
</evidence>
<dbReference type="Gene3D" id="2.60.120.1440">
    <property type="match status" value="1"/>
</dbReference>
<evidence type="ECO:0000259" key="3">
    <source>
        <dbReference type="Pfam" id="PF16344"/>
    </source>
</evidence>
<dbReference type="Proteomes" id="UP000185003">
    <property type="component" value="Unassembled WGS sequence"/>
</dbReference>
<dbReference type="Gene3D" id="3.55.50.30">
    <property type="match status" value="1"/>
</dbReference>
<evidence type="ECO:0000313" key="4">
    <source>
        <dbReference type="EMBL" id="SIO51445.1"/>
    </source>
</evidence>
<dbReference type="InterPro" id="IPR032508">
    <property type="entry name" value="FecR_C"/>
</dbReference>
<dbReference type="AlphaFoldDB" id="A0A1N6K4F7"/>
<keyword evidence="1" id="KW-1133">Transmembrane helix</keyword>
<feature type="domain" description="Protein FecR C-terminal" evidence="3">
    <location>
        <begin position="244"/>
        <end position="311"/>
    </location>
</feature>
<dbReference type="InterPro" id="IPR012373">
    <property type="entry name" value="Ferrdict_sens_TM"/>
</dbReference>
<dbReference type="STRING" id="536979.SAMN04488055_5057"/>
<dbReference type="EMBL" id="FSRA01000002">
    <property type="protein sequence ID" value="SIO51445.1"/>
    <property type="molecule type" value="Genomic_DNA"/>
</dbReference>
<evidence type="ECO:0000313" key="5">
    <source>
        <dbReference type="Proteomes" id="UP000185003"/>
    </source>
</evidence>
<keyword evidence="1" id="KW-0812">Transmembrane</keyword>
<dbReference type="Pfam" id="PF04773">
    <property type="entry name" value="FecR"/>
    <property type="match status" value="1"/>
</dbReference>
<name>A0A1N6K4F7_9BACT</name>
<dbReference type="InterPro" id="IPR006860">
    <property type="entry name" value="FecR"/>
</dbReference>
<dbReference type="RefSeq" id="WP_074242325.1">
    <property type="nucleotide sequence ID" value="NZ_FSRA01000002.1"/>
</dbReference>
<dbReference type="OrthoDB" id="1452822at2"/>
<dbReference type="GO" id="GO:0016989">
    <property type="term" value="F:sigma factor antagonist activity"/>
    <property type="evidence" value="ECO:0007669"/>
    <property type="project" value="TreeGrafter"/>
</dbReference>
<proteinExistence type="predicted"/>
<accession>A0A1N6K4F7</accession>
<gene>
    <name evidence="4" type="ORF">SAMN04488055_5057</name>
</gene>
<reference evidence="4 5" key="1">
    <citation type="submission" date="2016-11" db="EMBL/GenBank/DDBJ databases">
        <authorList>
            <person name="Jaros S."/>
            <person name="Januszkiewicz K."/>
            <person name="Wedrychowicz H."/>
        </authorList>
    </citation>
    <scope>NUCLEOTIDE SEQUENCE [LARGE SCALE GENOMIC DNA]</scope>
    <source>
        <strain evidence="4 5">DSM 24787</strain>
    </source>
</reference>
<protein>
    <submittedName>
        <fullName evidence="4">Ferric-dicitrate binding protein FerR, regulates iron transport through sigma-19</fullName>
    </submittedName>
</protein>
<feature type="domain" description="FecR protein" evidence="2">
    <location>
        <begin position="114"/>
        <end position="199"/>
    </location>
</feature>
<keyword evidence="5" id="KW-1185">Reference proteome</keyword>
<organism evidence="4 5">
    <name type="scientific">Chitinophaga niabensis</name>
    <dbReference type="NCBI Taxonomy" id="536979"/>
    <lineage>
        <taxon>Bacteria</taxon>
        <taxon>Pseudomonadati</taxon>
        <taxon>Bacteroidota</taxon>
        <taxon>Chitinophagia</taxon>
        <taxon>Chitinophagales</taxon>
        <taxon>Chitinophagaceae</taxon>
        <taxon>Chitinophaga</taxon>
    </lineage>
</organism>
<feature type="transmembrane region" description="Helical" evidence="1">
    <location>
        <begin position="82"/>
        <end position="102"/>
    </location>
</feature>
<evidence type="ECO:0000256" key="1">
    <source>
        <dbReference type="SAM" id="Phobius"/>
    </source>
</evidence>
<keyword evidence="1" id="KW-0472">Membrane</keyword>
<sequence length="312" mass="35185">MEPINVEQLIINHLQSPEDAAVLAELNAWLEKAPQNRTYFDQYRQIWELSPEAAVFTEVDVKAATARFRARLPQTKAYPLRWLKIAAAAAVIIAVTGTWYWMAHHPSTQYLAKTTTIAIDSVMLEDGSRIVLNKHSRIKYNHRKVQLEYGEAFFDVVSDPSEPFVAYTGGAEVKVLGTSFNLAILQENVKLFVVTGAVNFGTAGSNSPKLVTAGKGATYVTGDTAVQLKDRTDYNEVSWRTGELRFIDTPMDEVCAILSEHYQVKVIMENKDRAQLNLNANFSKRTLDEVLQTLSALYDYHYEKRGDTIFIR</sequence>
<dbReference type="Pfam" id="PF16344">
    <property type="entry name" value="FecR_C"/>
    <property type="match status" value="1"/>
</dbReference>
<dbReference type="PANTHER" id="PTHR30273">
    <property type="entry name" value="PERIPLASMIC SIGNAL SENSOR AND SIGMA FACTOR ACTIVATOR FECR-RELATED"/>
    <property type="match status" value="1"/>
</dbReference>